<sequence length="274" mass="31437">MTDSSRRDRLSMELCRHIEDQLCQLVMTGEIKVPRGTRLRVDSRGNVKVADRPIPTISRQRISQILDHIKSNLFDRSQEWSALWAELEFVAVDGMQGRRFYHEQVLKRIECTQQAVVGDFQAFMDLARDLSDSPGHIKDVEFPGILPQLVARMLGVASRRRDCDYDEAARLMVILEDNHLDIFLSVNKIFELHRRAKAQPDDAGRLGALAVQCFSGLVMTFKSKDPRNDMDHQVFRSLQERISEVRRGHRAPSPGVDEDDRNDGFDVDFDVDSE</sequence>
<evidence type="ECO:0000313" key="3">
    <source>
        <dbReference type="Proteomes" id="UP000736672"/>
    </source>
</evidence>
<dbReference type="EMBL" id="JAGTJS010000002">
    <property type="protein sequence ID" value="KAH7273723.1"/>
    <property type="molecule type" value="Genomic_DNA"/>
</dbReference>
<accession>A0A9P9L4A9</accession>
<keyword evidence="3" id="KW-1185">Reference proteome</keyword>
<name>A0A9P9L4A9_FUSSL</name>
<reference evidence="2" key="1">
    <citation type="journal article" date="2021" name="Nat. Commun.">
        <title>Genetic determinants of endophytism in the Arabidopsis root mycobiome.</title>
        <authorList>
            <person name="Mesny F."/>
            <person name="Miyauchi S."/>
            <person name="Thiergart T."/>
            <person name="Pickel B."/>
            <person name="Atanasova L."/>
            <person name="Karlsson M."/>
            <person name="Huettel B."/>
            <person name="Barry K.W."/>
            <person name="Haridas S."/>
            <person name="Chen C."/>
            <person name="Bauer D."/>
            <person name="Andreopoulos W."/>
            <person name="Pangilinan J."/>
            <person name="LaButti K."/>
            <person name="Riley R."/>
            <person name="Lipzen A."/>
            <person name="Clum A."/>
            <person name="Drula E."/>
            <person name="Henrissat B."/>
            <person name="Kohler A."/>
            <person name="Grigoriev I.V."/>
            <person name="Martin F.M."/>
            <person name="Hacquard S."/>
        </authorList>
    </citation>
    <scope>NUCLEOTIDE SEQUENCE</scope>
    <source>
        <strain evidence="2">FSSC 5 MPI-SDFR-AT-0091</strain>
    </source>
</reference>
<evidence type="ECO:0000256" key="1">
    <source>
        <dbReference type="SAM" id="MobiDB-lite"/>
    </source>
</evidence>
<comment type="caution">
    <text evidence="2">The sequence shown here is derived from an EMBL/GenBank/DDBJ whole genome shotgun (WGS) entry which is preliminary data.</text>
</comment>
<proteinExistence type="predicted"/>
<gene>
    <name evidence="2" type="ORF">B0J15DRAFT_567055</name>
</gene>
<feature type="region of interest" description="Disordered" evidence="1">
    <location>
        <begin position="245"/>
        <end position="274"/>
    </location>
</feature>
<evidence type="ECO:0000313" key="2">
    <source>
        <dbReference type="EMBL" id="KAH7273723.1"/>
    </source>
</evidence>
<organism evidence="2 3">
    <name type="scientific">Fusarium solani</name>
    <name type="common">Filamentous fungus</name>
    <dbReference type="NCBI Taxonomy" id="169388"/>
    <lineage>
        <taxon>Eukaryota</taxon>
        <taxon>Fungi</taxon>
        <taxon>Dikarya</taxon>
        <taxon>Ascomycota</taxon>
        <taxon>Pezizomycotina</taxon>
        <taxon>Sordariomycetes</taxon>
        <taxon>Hypocreomycetidae</taxon>
        <taxon>Hypocreales</taxon>
        <taxon>Nectriaceae</taxon>
        <taxon>Fusarium</taxon>
        <taxon>Fusarium solani species complex</taxon>
    </lineage>
</organism>
<dbReference type="AlphaFoldDB" id="A0A9P9L4A9"/>
<protein>
    <submittedName>
        <fullName evidence="2">Uncharacterized protein</fullName>
    </submittedName>
</protein>
<dbReference type="OrthoDB" id="5052024at2759"/>
<dbReference type="Proteomes" id="UP000736672">
    <property type="component" value="Unassembled WGS sequence"/>
</dbReference>
<feature type="compositionally biased region" description="Acidic residues" evidence="1">
    <location>
        <begin position="256"/>
        <end position="274"/>
    </location>
</feature>